<dbReference type="Pfam" id="PF21361">
    <property type="entry name" value="Sina_ZnF"/>
    <property type="match status" value="1"/>
</dbReference>
<evidence type="ECO:0000256" key="1">
    <source>
        <dbReference type="ARBA" id="ARBA00000900"/>
    </source>
</evidence>
<comment type="similarity">
    <text evidence="3">Belongs to the SINA (Seven in absentia) family.</text>
</comment>
<sequence>MALDLVIGSCKEAIESQSKYANNEISLMKAENGCTLIKSTTTRGVIKHGINGVNDLLQCPICANSMYPPIHQCPNGHTLCTNCKRIHNYCPNCRLELGNIRCLALEKVAESLQLPCKYQSLGCRDLFPYYNKLKHEKRCSFRPYICPYASSECSVTGDIPYLVAHIKEDHSVDVHDGCTFNHRYVKSNPHEVENAIWMLTVFNCFGRQFCLHFEAFLLGTSPVYMAFLRFMGGQIEAKKFCYALEVSAFGRKLIWQGVPRSIRDNHKEVRDSHDGLLIPRSLALYFSGGDGQELKLRITGRIWKV</sequence>
<keyword evidence="5" id="KW-0808">Transferase</keyword>
<dbReference type="InterPro" id="IPR013083">
    <property type="entry name" value="Znf_RING/FYVE/PHD"/>
</dbReference>
<dbReference type="Gene3D" id="3.30.40.10">
    <property type="entry name" value="Zinc/RING finger domain, C3HC4 (zinc finger)"/>
    <property type="match status" value="1"/>
</dbReference>
<evidence type="ECO:0000256" key="7">
    <source>
        <dbReference type="ARBA" id="ARBA00022771"/>
    </source>
</evidence>
<gene>
    <name evidence="13" type="ORF">RD792_000325</name>
</gene>
<keyword evidence="7 10" id="KW-0863">Zinc-finger</keyword>
<dbReference type="SUPFAM" id="SSF49599">
    <property type="entry name" value="TRAF domain-like"/>
    <property type="match status" value="1"/>
</dbReference>
<accession>A0ABR0DKD1</accession>
<evidence type="ECO:0000256" key="5">
    <source>
        <dbReference type="ARBA" id="ARBA00022679"/>
    </source>
</evidence>
<evidence type="ECO:0000256" key="8">
    <source>
        <dbReference type="ARBA" id="ARBA00022786"/>
    </source>
</evidence>
<dbReference type="PROSITE" id="PS51081">
    <property type="entry name" value="ZF_SIAH"/>
    <property type="match status" value="1"/>
</dbReference>
<keyword evidence="9" id="KW-0862">Zinc</keyword>
<dbReference type="InterPro" id="IPR049548">
    <property type="entry name" value="Sina-like_RING"/>
</dbReference>
<dbReference type="EMBL" id="JAYDYQ010001087">
    <property type="protein sequence ID" value="KAK4489692.1"/>
    <property type="molecule type" value="Genomic_DNA"/>
</dbReference>
<dbReference type="InterPro" id="IPR013010">
    <property type="entry name" value="Znf_SIAH"/>
</dbReference>
<evidence type="ECO:0000256" key="6">
    <source>
        <dbReference type="ARBA" id="ARBA00022723"/>
    </source>
</evidence>
<protein>
    <recommendedName>
        <fullName evidence="4">RING-type E3 ubiquitin transferase</fullName>
        <ecNumber evidence="4">2.3.2.27</ecNumber>
    </recommendedName>
</protein>
<dbReference type="CDD" id="cd16571">
    <property type="entry name" value="RING-HC_SIAHs"/>
    <property type="match status" value="1"/>
</dbReference>
<dbReference type="PROSITE" id="PS50089">
    <property type="entry name" value="ZF_RING_2"/>
    <property type="match status" value="1"/>
</dbReference>
<evidence type="ECO:0000259" key="11">
    <source>
        <dbReference type="PROSITE" id="PS50089"/>
    </source>
</evidence>
<dbReference type="InterPro" id="IPR008974">
    <property type="entry name" value="TRAF-like"/>
</dbReference>
<keyword evidence="14" id="KW-1185">Reference proteome</keyword>
<comment type="caution">
    <text evidence="13">The sequence shown here is derived from an EMBL/GenBank/DDBJ whole genome shotgun (WGS) entry which is preliminary data.</text>
</comment>
<feature type="domain" description="RING-type" evidence="11">
    <location>
        <begin position="59"/>
        <end position="94"/>
    </location>
</feature>
<evidence type="ECO:0000256" key="4">
    <source>
        <dbReference type="ARBA" id="ARBA00012483"/>
    </source>
</evidence>
<comment type="catalytic activity">
    <reaction evidence="1">
        <text>S-ubiquitinyl-[E2 ubiquitin-conjugating enzyme]-L-cysteine + [acceptor protein]-L-lysine = [E2 ubiquitin-conjugating enzyme]-L-cysteine + N(6)-ubiquitinyl-[acceptor protein]-L-lysine.</text>
        <dbReference type="EC" id="2.3.2.27"/>
    </reaction>
</comment>
<dbReference type="SUPFAM" id="SSF57850">
    <property type="entry name" value="RING/U-box"/>
    <property type="match status" value="1"/>
</dbReference>
<evidence type="ECO:0000256" key="2">
    <source>
        <dbReference type="ARBA" id="ARBA00004906"/>
    </source>
</evidence>
<dbReference type="Pfam" id="PF03145">
    <property type="entry name" value="Sina_TRAF"/>
    <property type="match status" value="1"/>
</dbReference>
<proteinExistence type="inferred from homology"/>
<keyword evidence="8" id="KW-0833">Ubl conjugation pathway</keyword>
<keyword evidence="6" id="KW-0479">Metal-binding</keyword>
<dbReference type="PANTHER" id="PTHR10315:SF117">
    <property type="entry name" value="RING-TYPE E3 UBIQUITIN TRANSFERASE"/>
    <property type="match status" value="1"/>
</dbReference>
<dbReference type="Pfam" id="PF21362">
    <property type="entry name" value="Sina_RING"/>
    <property type="match status" value="1"/>
</dbReference>
<organism evidence="13 14">
    <name type="scientific">Penstemon davidsonii</name>
    <dbReference type="NCBI Taxonomy" id="160366"/>
    <lineage>
        <taxon>Eukaryota</taxon>
        <taxon>Viridiplantae</taxon>
        <taxon>Streptophyta</taxon>
        <taxon>Embryophyta</taxon>
        <taxon>Tracheophyta</taxon>
        <taxon>Spermatophyta</taxon>
        <taxon>Magnoliopsida</taxon>
        <taxon>eudicotyledons</taxon>
        <taxon>Gunneridae</taxon>
        <taxon>Pentapetalae</taxon>
        <taxon>asterids</taxon>
        <taxon>lamiids</taxon>
        <taxon>Lamiales</taxon>
        <taxon>Plantaginaceae</taxon>
        <taxon>Cheloneae</taxon>
        <taxon>Penstemon</taxon>
    </lineage>
</organism>
<dbReference type="EC" id="2.3.2.27" evidence="4"/>
<evidence type="ECO:0000256" key="9">
    <source>
        <dbReference type="ARBA" id="ARBA00022833"/>
    </source>
</evidence>
<dbReference type="InterPro" id="IPR018121">
    <property type="entry name" value="7-in-absentia-prot_TRAF-dom"/>
</dbReference>
<dbReference type="PANTHER" id="PTHR10315">
    <property type="entry name" value="E3 UBIQUITIN PROTEIN LIGASE SIAH"/>
    <property type="match status" value="1"/>
</dbReference>
<evidence type="ECO:0000313" key="14">
    <source>
        <dbReference type="Proteomes" id="UP001291926"/>
    </source>
</evidence>
<dbReference type="Gene3D" id="2.60.210.10">
    <property type="entry name" value="Apoptosis, Tumor Necrosis Factor Receptor Associated Protein 2, Chain A"/>
    <property type="match status" value="1"/>
</dbReference>
<evidence type="ECO:0000256" key="10">
    <source>
        <dbReference type="PROSITE-ProRule" id="PRU00455"/>
    </source>
</evidence>
<evidence type="ECO:0000259" key="12">
    <source>
        <dbReference type="PROSITE" id="PS51081"/>
    </source>
</evidence>
<reference evidence="13 14" key="1">
    <citation type="journal article" date="2023" name="bioRxiv">
        <title>Genome report: Whole genome sequence and annotation of Penstemon davidsonii.</title>
        <authorList>
            <person name="Ostevik K.L."/>
            <person name="Alabady M."/>
            <person name="Zhang M."/>
            <person name="Rausher M.D."/>
        </authorList>
    </citation>
    <scope>NUCLEOTIDE SEQUENCE [LARGE SCALE GENOMIC DNA]</scope>
    <source>
        <strain evidence="13">DNT005</strain>
        <tissue evidence="13">Whole leaf</tissue>
    </source>
</reference>
<dbReference type="InterPro" id="IPR001841">
    <property type="entry name" value="Znf_RING"/>
</dbReference>
<comment type="pathway">
    <text evidence="2">Protein modification; protein ubiquitination.</text>
</comment>
<evidence type="ECO:0000256" key="3">
    <source>
        <dbReference type="ARBA" id="ARBA00009119"/>
    </source>
</evidence>
<name>A0ABR0DKD1_9LAMI</name>
<dbReference type="Proteomes" id="UP001291926">
    <property type="component" value="Unassembled WGS sequence"/>
</dbReference>
<feature type="domain" description="SIAH-type" evidence="12">
    <location>
        <begin position="111"/>
        <end position="171"/>
    </location>
</feature>
<dbReference type="InterPro" id="IPR052088">
    <property type="entry name" value="E3_ubiquitin-ligase_SINA"/>
</dbReference>
<evidence type="ECO:0000313" key="13">
    <source>
        <dbReference type="EMBL" id="KAK4489692.1"/>
    </source>
</evidence>